<accession>A0ABS8TD77</accession>
<protein>
    <submittedName>
        <fullName evidence="2">Uncharacterized protein</fullName>
    </submittedName>
</protein>
<evidence type="ECO:0000313" key="2">
    <source>
        <dbReference type="EMBL" id="MCD7469078.1"/>
    </source>
</evidence>
<evidence type="ECO:0000313" key="3">
    <source>
        <dbReference type="Proteomes" id="UP000823775"/>
    </source>
</evidence>
<reference evidence="2 3" key="1">
    <citation type="journal article" date="2021" name="BMC Genomics">
        <title>Datura genome reveals duplications of psychoactive alkaloid biosynthetic genes and high mutation rate following tissue culture.</title>
        <authorList>
            <person name="Rajewski A."/>
            <person name="Carter-House D."/>
            <person name="Stajich J."/>
            <person name="Litt A."/>
        </authorList>
    </citation>
    <scope>NUCLEOTIDE SEQUENCE [LARGE SCALE GENOMIC DNA]</scope>
    <source>
        <strain evidence="2">AR-01</strain>
    </source>
</reference>
<name>A0ABS8TD77_DATST</name>
<sequence length="68" mass="7744">MEFSIPFFEELKKEEPFIDLLGEQPKASDSNSHHSISSYRGCSDDTLSAPVTTSATVDIPELYFRYMH</sequence>
<keyword evidence="3" id="KW-1185">Reference proteome</keyword>
<proteinExistence type="predicted"/>
<comment type="caution">
    <text evidence="2">The sequence shown here is derived from an EMBL/GenBank/DDBJ whole genome shotgun (WGS) entry which is preliminary data.</text>
</comment>
<organism evidence="2 3">
    <name type="scientific">Datura stramonium</name>
    <name type="common">Jimsonweed</name>
    <name type="synonym">Common thornapple</name>
    <dbReference type="NCBI Taxonomy" id="4076"/>
    <lineage>
        <taxon>Eukaryota</taxon>
        <taxon>Viridiplantae</taxon>
        <taxon>Streptophyta</taxon>
        <taxon>Embryophyta</taxon>
        <taxon>Tracheophyta</taxon>
        <taxon>Spermatophyta</taxon>
        <taxon>Magnoliopsida</taxon>
        <taxon>eudicotyledons</taxon>
        <taxon>Gunneridae</taxon>
        <taxon>Pentapetalae</taxon>
        <taxon>asterids</taxon>
        <taxon>lamiids</taxon>
        <taxon>Solanales</taxon>
        <taxon>Solanaceae</taxon>
        <taxon>Solanoideae</taxon>
        <taxon>Datureae</taxon>
        <taxon>Datura</taxon>
    </lineage>
</organism>
<gene>
    <name evidence="2" type="ORF">HAX54_007720</name>
</gene>
<feature type="region of interest" description="Disordered" evidence="1">
    <location>
        <begin position="23"/>
        <end position="44"/>
    </location>
</feature>
<dbReference type="Proteomes" id="UP000823775">
    <property type="component" value="Unassembled WGS sequence"/>
</dbReference>
<feature type="compositionally biased region" description="Low complexity" evidence="1">
    <location>
        <begin position="28"/>
        <end position="38"/>
    </location>
</feature>
<evidence type="ECO:0000256" key="1">
    <source>
        <dbReference type="SAM" id="MobiDB-lite"/>
    </source>
</evidence>
<dbReference type="EMBL" id="JACEIK010001399">
    <property type="protein sequence ID" value="MCD7469078.1"/>
    <property type="molecule type" value="Genomic_DNA"/>
</dbReference>